<protein>
    <submittedName>
        <fullName evidence="9 10">snRNA-activating protein complex subunit</fullName>
    </submittedName>
</protein>
<evidence type="ECO:0000313" key="12">
    <source>
        <dbReference type="RefSeq" id="XP_022142623.1"/>
    </source>
</evidence>
<dbReference type="RefSeq" id="XP_022142623.1">
    <property type="nucleotide sequence ID" value="XM_022286931.1"/>
</dbReference>
<accession>A0A6J1CM10</accession>
<evidence type="ECO:0000256" key="5">
    <source>
        <dbReference type="ARBA" id="ARBA00023163"/>
    </source>
</evidence>
<dbReference type="RefSeq" id="XP_022142621.1">
    <property type="nucleotide sequence ID" value="XM_022286929.1"/>
</dbReference>
<dbReference type="GO" id="GO:0001046">
    <property type="term" value="F:core promoter sequence-specific DNA binding"/>
    <property type="evidence" value="ECO:0007669"/>
    <property type="project" value="TreeGrafter"/>
</dbReference>
<dbReference type="RefSeq" id="XP_022142627.1">
    <property type="nucleotide sequence ID" value="XM_022286935.1"/>
</dbReference>
<dbReference type="OrthoDB" id="46583at2759"/>
<evidence type="ECO:0000313" key="17">
    <source>
        <dbReference type="RefSeq" id="XP_022142628.1"/>
    </source>
</evidence>
<dbReference type="RefSeq" id="XP_022142624.1">
    <property type="nucleotide sequence ID" value="XM_022286932.1"/>
</dbReference>
<dbReference type="GO" id="GO:0000978">
    <property type="term" value="F:RNA polymerase II cis-regulatory region sequence-specific DNA binding"/>
    <property type="evidence" value="ECO:0007669"/>
    <property type="project" value="TreeGrafter"/>
</dbReference>
<dbReference type="GO" id="GO:0005634">
    <property type="term" value="C:nucleus"/>
    <property type="evidence" value="ECO:0007669"/>
    <property type="project" value="UniProtKB-SubCell"/>
</dbReference>
<dbReference type="GO" id="GO:0001006">
    <property type="term" value="F:RNA polymerase III type 3 promoter sequence-specific DNA binding"/>
    <property type="evidence" value="ECO:0007669"/>
    <property type="project" value="TreeGrafter"/>
</dbReference>
<evidence type="ECO:0000313" key="9">
    <source>
        <dbReference type="RefSeq" id="XP_022142620.1"/>
    </source>
</evidence>
<keyword evidence="8" id="KW-1185">Reference proteome</keyword>
<keyword evidence="5" id="KW-0804">Transcription</keyword>
<evidence type="ECO:0000313" key="8">
    <source>
        <dbReference type="Proteomes" id="UP000504603"/>
    </source>
</evidence>
<dbReference type="InterPro" id="IPR022042">
    <property type="entry name" value="snRNA-activating_su3"/>
</dbReference>
<evidence type="ECO:0000313" key="13">
    <source>
        <dbReference type="RefSeq" id="XP_022142624.1"/>
    </source>
</evidence>
<dbReference type="GeneID" id="111012694"/>
<dbReference type="RefSeq" id="XP_022142622.1">
    <property type="nucleotide sequence ID" value="XM_022286930.1"/>
</dbReference>
<dbReference type="RefSeq" id="XP_022142631.1">
    <property type="nucleotide sequence ID" value="XM_022286939.1"/>
</dbReference>
<evidence type="ECO:0000313" key="10">
    <source>
        <dbReference type="RefSeq" id="XP_022142621.1"/>
    </source>
</evidence>
<organism evidence="8 18">
    <name type="scientific">Momordica charantia</name>
    <name type="common">Bitter gourd</name>
    <name type="synonym">Balsam pear</name>
    <dbReference type="NCBI Taxonomy" id="3673"/>
    <lineage>
        <taxon>Eukaryota</taxon>
        <taxon>Viridiplantae</taxon>
        <taxon>Streptophyta</taxon>
        <taxon>Embryophyta</taxon>
        <taxon>Tracheophyta</taxon>
        <taxon>Spermatophyta</taxon>
        <taxon>Magnoliopsida</taxon>
        <taxon>eudicotyledons</taxon>
        <taxon>Gunneridae</taxon>
        <taxon>Pentapetalae</taxon>
        <taxon>rosids</taxon>
        <taxon>fabids</taxon>
        <taxon>Cucurbitales</taxon>
        <taxon>Cucurbitaceae</taxon>
        <taxon>Momordiceae</taxon>
        <taxon>Momordica</taxon>
    </lineage>
</organism>
<evidence type="ECO:0000313" key="15">
    <source>
        <dbReference type="RefSeq" id="XP_022142626.1"/>
    </source>
</evidence>
<dbReference type="GO" id="GO:0042795">
    <property type="term" value="P:snRNA transcription by RNA polymerase II"/>
    <property type="evidence" value="ECO:0007669"/>
    <property type="project" value="TreeGrafter"/>
</dbReference>
<sequence>MEARNESGASQDLALNGDDLSIPLGGPIYAPNLVGALTRVPHFESTLLQELQSLEAELQLDSSQLCDEEISVDGLKVFTEEQLLNMALEDSSQSGENAKNLPELPEQNLAAGIVRADGEEVNERTLEAKAAPASNENRSRNNTAAKRRKRHNSDIEGNSIAKVAEIAKIKQKQDEDRDAVKLHSFKWKKEVASSSSDKKERLKSLRSTNSSAKVKSLSSGNHEALQHPTTVLFIEVYHKSRKMVKTQEFLAHGRQTLAELKDKLYCLTDKLMVKAGQQDSSGYFLIEDVFCNDLRDPSAVDYSKPVFDWLRNSEDEARKKWECIIMGESQQKNTVAGEVSVSHVPHFRSVSMNKIRFCDLKFRLGAGYLYCHQGNCKHTIVIRDMRLIHPEDVHDRAAYPILTFQLRTRVQKCDACNIYRAKKVTLDDKWAQENPCYFCEDCYFLLHYSKEGNLLYNDFVVYDYLHD</sequence>
<evidence type="ECO:0000256" key="4">
    <source>
        <dbReference type="ARBA" id="ARBA00023125"/>
    </source>
</evidence>
<evidence type="ECO:0000313" key="19">
    <source>
        <dbReference type="RefSeq" id="XP_022142630.1"/>
    </source>
</evidence>
<feature type="region of interest" description="Disordered" evidence="7">
    <location>
        <begin position="120"/>
        <end position="157"/>
    </location>
</feature>
<dbReference type="Proteomes" id="UP000504603">
    <property type="component" value="Unplaced"/>
</dbReference>
<comment type="similarity">
    <text evidence="2">Belongs to the SNAPC3/SRD2 family.</text>
</comment>
<proteinExistence type="inferred from homology"/>
<dbReference type="KEGG" id="mcha:111012694"/>
<evidence type="ECO:0000313" key="18">
    <source>
        <dbReference type="RefSeq" id="XP_022142629.1"/>
    </source>
</evidence>
<evidence type="ECO:0000256" key="7">
    <source>
        <dbReference type="SAM" id="MobiDB-lite"/>
    </source>
</evidence>
<evidence type="ECO:0000256" key="2">
    <source>
        <dbReference type="ARBA" id="ARBA00010410"/>
    </source>
</evidence>
<dbReference type="AlphaFoldDB" id="A0A6J1CM10"/>
<evidence type="ECO:0000313" key="11">
    <source>
        <dbReference type="RefSeq" id="XP_022142622.1"/>
    </source>
</evidence>
<evidence type="ECO:0000313" key="16">
    <source>
        <dbReference type="RefSeq" id="XP_022142627.1"/>
    </source>
</evidence>
<feature type="compositionally biased region" description="Polar residues" evidence="7">
    <location>
        <begin position="205"/>
        <end position="221"/>
    </location>
</feature>
<dbReference type="RefSeq" id="XP_022142630.1">
    <property type="nucleotide sequence ID" value="XM_022286938.1"/>
</dbReference>
<feature type="compositionally biased region" description="Polar residues" evidence="7">
    <location>
        <begin position="134"/>
        <end position="144"/>
    </location>
</feature>
<evidence type="ECO:0000256" key="6">
    <source>
        <dbReference type="ARBA" id="ARBA00023242"/>
    </source>
</evidence>
<dbReference type="Pfam" id="PF12251">
    <property type="entry name" value="SNAPC3"/>
    <property type="match status" value="1"/>
</dbReference>
<dbReference type="RefSeq" id="XP_022142620.1">
    <property type="nucleotide sequence ID" value="XM_022286928.1"/>
</dbReference>
<evidence type="ECO:0000313" key="14">
    <source>
        <dbReference type="RefSeq" id="XP_022142625.1"/>
    </source>
</evidence>
<dbReference type="PANTHER" id="PTHR13421">
    <property type="entry name" value="SNRNA-ACTIVATING PROTEIN COMPLEX SUBUNIT 3"/>
    <property type="match status" value="1"/>
</dbReference>
<keyword evidence="6" id="KW-0539">Nucleus</keyword>
<dbReference type="RefSeq" id="XP_022142628.1">
    <property type="nucleotide sequence ID" value="XM_022286936.1"/>
</dbReference>
<keyword evidence="3" id="KW-0805">Transcription regulation</keyword>
<keyword evidence="4" id="KW-0238">DNA-binding</keyword>
<comment type="subcellular location">
    <subcellularLocation>
        <location evidence="1">Nucleus</location>
    </subcellularLocation>
</comment>
<dbReference type="RefSeq" id="XP_022142625.1">
    <property type="nucleotide sequence ID" value="XM_022286933.1"/>
</dbReference>
<reference evidence="9 10" key="1">
    <citation type="submission" date="2025-04" db="UniProtKB">
        <authorList>
            <consortium name="RefSeq"/>
        </authorList>
    </citation>
    <scope>IDENTIFICATION</scope>
    <source>
        <strain evidence="9 10">OHB3-1</strain>
    </source>
</reference>
<evidence type="ECO:0000313" key="20">
    <source>
        <dbReference type="RefSeq" id="XP_022142631.1"/>
    </source>
</evidence>
<dbReference type="GO" id="GO:0003681">
    <property type="term" value="F:bent DNA binding"/>
    <property type="evidence" value="ECO:0007669"/>
    <property type="project" value="TreeGrafter"/>
</dbReference>
<name>A0A6J1CM10_MOMCH</name>
<evidence type="ECO:0000256" key="1">
    <source>
        <dbReference type="ARBA" id="ARBA00004123"/>
    </source>
</evidence>
<dbReference type="RefSeq" id="XP_022142629.1">
    <property type="nucleotide sequence ID" value="XM_022286937.1"/>
</dbReference>
<dbReference type="PANTHER" id="PTHR13421:SF16">
    <property type="entry name" value="SNRNA-ACTIVATING PROTEIN COMPLEX SUBUNIT 3"/>
    <property type="match status" value="1"/>
</dbReference>
<gene>
    <name evidence="9 10 11 12 13 14 15 16 17 18 19 20" type="primary">LOC111012694</name>
</gene>
<dbReference type="GO" id="GO:0042796">
    <property type="term" value="P:snRNA transcription by RNA polymerase III"/>
    <property type="evidence" value="ECO:0007669"/>
    <property type="project" value="TreeGrafter"/>
</dbReference>
<dbReference type="GO" id="GO:0019185">
    <property type="term" value="C:snRNA-activating protein complex"/>
    <property type="evidence" value="ECO:0007669"/>
    <property type="project" value="TreeGrafter"/>
</dbReference>
<dbReference type="RefSeq" id="XP_022142626.1">
    <property type="nucleotide sequence ID" value="XM_022286934.1"/>
</dbReference>
<feature type="region of interest" description="Disordered" evidence="7">
    <location>
        <begin position="196"/>
        <end position="222"/>
    </location>
</feature>
<evidence type="ECO:0000256" key="3">
    <source>
        <dbReference type="ARBA" id="ARBA00023015"/>
    </source>
</evidence>